<organism evidence="1 2">
    <name type="scientific">Colletotrichum melonis</name>
    <dbReference type="NCBI Taxonomy" id="1209925"/>
    <lineage>
        <taxon>Eukaryota</taxon>
        <taxon>Fungi</taxon>
        <taxon>Dikarya</taxon>
        <taxon>Ascomycota</taxon>
        <taxon>Pezizomycotina</taxon>
        <taxon>Sordariomycetes</taxon>
        <taxon>Hypocreomycetidae</taxon>
        <taxon>Glomerellales</taxon>
        <taxon>Glomerellaceae</taxon>
        <taxon>Colletotrichum</taxon>
        <taxon>Colletotrichum acutatum species complex</taxon>
    </lineage>
</organism>
<dbReference type="Proteomes" id="UP001239795">
    <property type="component" value="Unassembled WGS sequence"/>
</dbReference>
<keyword evidence="2" id="KW-1185">Reference proteome</keyword>
<sequence>MPGDLFLSGRKQRRNRVTCDVWLGTGVLATLWAVRPAGGGSLRDDCNDLHQGYFQLCDLNGMLSCPLHRQLLQCDSAKVRLE</sequence>
<protein>
    <submittedName>
        <fullName evidence="1">Uncharacterized protein</fullName>
    </submittedName>
</protein>
<proteinExistence type="predicted"/>
<comment type="caution">
    <text evidence="1">The sequence shown here is derived from an EMBL/GenBank/DDBJ whole genome shotgun (WGS) entry which is preliminary data.</text>
</comment>
<evidence type="ECO:0000313" key="2">
    <source>
        <dbReference type="Proteomes" id="UP001239795"/>
    </source>
</evidence>
<reference evidence="1 2" key="1">
    <citation type="submission" date="2016-10" db="EMBL/GenBank/DDBJ databases">
        <title>The genome sequence of Colletotrichum fioriniae PJ7.</title>
        <authorList>
            <person name="Baroncelli R."/>
        </authorList>
    </citation>
    <scope>NUCLEOTIDE SEQUENCE [LARGE SCALE GENOMIC DNA]</scope>
    <source>
        <strain evidence="1">Col 31</strain>
    </source>
</reference>
<dbReference type="AlphaFoldDB" id="A0AAI9URN9"/>
<dbReference type="EMBL" id="MLGG01000012">
    <property type="protein sequence ID" value="KAK1460849.1"/>
    <property type="molecule type" value="Genomic_DNA"/>
</dbReference>
<evidence type="ECO:0000313" key="1">
    <source>
        <dbReference type="EMBL" id="KAK1460849.1"/>
    </source>
</evidence>
<accession>A0AAI9URN9</accession>
<gene>
    <name evidence="1" type="ORF">CMEL01_15146</name>
</gene>
<name>A0AAI9URN9_9PEZI</name>